<name>H6N6G5_MYCHN</name>
<sequence length="133" mass="14833">MGFLGNKAILGLIGGVTTVGIGGSYFLLSDSNLLSRKKTGVFCAMLSPEVTQNKFMGCLYTFEKEEDFKDYLERQSKVESGKVASGLEDTLEKAKKAHQDGLVAFVYQRRDGAWTFPEDSQESLRQEYLKSKK</sequence>
<evidence type="ECO:0000256" key="1">
    <source>
        <dbReference type="SAM" id="Phobius"/>
    </source>
</evidence>
<reference evidence="2 3" key="1">
    <citation type="journal article" date="2012" name="J. Bacteriol.">
        <title>Complete genome sequence of Mycoplasma haemocanis strain Illinois.</title>
        <authorList>
            <person name="do Nascimento N.C."/>
            <person name="Guimaraes A.M."/>
            <person name="Santos A.P."/>
            <person name="Sanmiguel P.J."/>
            <person name="Messick J.B."/>
        </authorList>
    </citation>
    <scope>NUCLEOTIDE SEQUENCE [LARGE SCALE GENOMIC DNA]</scope>
    <source>
        <strain evidence="2 3">Illinois</strain>
    </source>
</reference>
<keyword evidence="1" id="KW-0472">Membrane</keyword>
<evidence type="ECO:0000313" key="3">
    <source>
        <dbReference type="Proteomes" id="UP000009135"/>
    </source>
</evidence>
<dbReference type="EMBL" id="CP003199">
    <property type="protein sequence ID" value="AEW45237.1"/>
    <property type="molecule type" value="Genomic_DNA"/>
</dbReference>
<keyword evidence="3" id="KW-1185">Reference proteome</keyword>
<protein>
    <submittedName>
        <fullName evidence="2">Uncharacterized protein</fullName>
    </submittedName>
</protein>
<proteinExistence type="predicted"/>
<dbReference type="STRING" id="1111676.MHC_01855"/>
<evidence type="ECO:0000313" key="2">
    <source>
        <dbReference type="EMBL" id="AEW45237.1"/>
    </source>
</evidence>
<gene>
    <name evidence="2" type="ordered locus">MHC_01855</name>
</gene>
<keyword evidence="1" id="KW-0812">Transmembrane</keyword>
<dbReference type="HOGENOM" id="CLU_1904401_0_0_14"/>
<dbReference type="AlphaFoldDB" id="H6N6G5"/>
<feature type="transmembrane region" description="Helical" evidence="1">
    <location>
        <begin position="6"/>
        <end position="28"/>
    </location>
</feature>
<keyword evidence="1" id="KW-1133">Transmembrane helix</keyword>
<dbReference type="KEGG" id="mhe:MHC_01855"/>
<dbReference type="Proteomes" id="UP000009135">
    <property type="component" value="Chromosome"/>
</dbReference>
<organism evidence="2 3">
    <name type="scientific">Mycoplasma haemocanis (strain Illinois)</name>
    <dbReference type="NCBI Taxonomy" id="1111676"/>
    <lineage>
        <taxon>Bacteria</taxon>
        <taxon>Bacillati</taxon>
        <taxon>Mycoplasmatota</taxon>
        <taxon>Mollicutes</taxon>
        <taxon>Mycoplasmataceae</taxon>
        <taxon>Mycoplasma</taxon>
    </lineage>
</organism>
<accession>H6N6G5</accession>